<evidence type="ECO:0000313" key="16">
    <source>
        <dbReference type="EMBL" id="MBC8518927.1"/>
    </source>
</evidence>
<dbReference type="Proteomes" id="UP000654401">
    <property type="component" value="Unassembled WGS sequence"/>
</dbReference>
<dbReference type="Pfam" id="PF03588">
    <property type="entry name" value="Leu_Phe_trans"/>
    <property type="match status" value="1"/>
</dbReference>
<dbReference type="PANTHER" id="PTHR30098:SF2">
    <property type="entry name" value="LEUCYL_PHENYLALANYL-TRNA--PROTEIN TRANSFERASE"/>
    <property type="match status" value="1"/>
</dbReference>
<evidence type="ECO:0000256" key="5">
    <source>
        <dbReference type="ARBA" id="ARBA00050607"/>
    </source>
</evidence>
<dbReference type="GO" id="GO:0005737">
    <property type="term" value="C:cytoplasm"/>
    <property type="evidence" value="ECO:0007669"/>
    <property type="project" value="UniProtKB-SubCell"/>
</dbReference>
<proteinExistence type="inferred from homology"/>
<evidence type="ECO:0000256" key="7">
    <source>
        <dbReference type="ARBA" id="ARBA00051538"/>
    </source>
</evidence>
<dbReference type="PANTHER" id="PTHR30098">
    <property type="entry name" value="LEUCYL/PHENYLALANYL-TRNA--PROTEIN TRANSFERASE"/>
    <property type="match status" value="1"/>
</dbReference>
<dbReference type="AlphaFoldDB" id="A0A8J6TX06"/>
<evidence type="ECO:0000313" key="17">
    <source>
        <dbReference type="Proteomes" id="UP000654401"/>
    </source>
</evidence>
<dbReference type="Gene3D" id="3.30.70.3550">
    <property type="entry name" value="Leucyl/phenylalanyl-tRNA-protein transferase, N-terminal domain"/>
    <property type="match status" value="1"/>
</dbReference>
<evidence type="ECO:0000256" key="8">
    <source>
        <dbReference type="ARBA" id="ARBA00054043"/>
    </source>
</evidence>
<evidence type="ECO:0000256" key="11">
    <source>
        <dbReference type="ARBA" id="ARBA00074372"/>
    </source>
</evidence>
<dbReference type="InterPro" id="IPR042221">
    <property type="entry name" value="Leu/Phe-tRNA_Trfase_N"/>
</dbReference>
<dbReference type="InterPro" id="IPR042203">
    <property type="entry name" value="Leu/Phe-tRNA_Trfase_C"/>
</dbReference>
<evidence type="ECO:0000256" key="15">
    <source>
        <dbReference type="HAMAP-Rule" id="MF_00688"/>
    </source>
</evidence>
<evidence type="ECO:0000256" key="13">
    <source>
        <dbReference type="ARBA" id="ARBA00077165"/>
    </source>
</evidence>
<evidence type="ECO:0000256" key="14">
    <source>
        <dbReference type="ARBA" id="ARBA00083640"/>
    </source>
</evidence>
<evidence type="ECO:0000256" key="6">
    <source>
        <dbReference type="ARBA" id="ARBA00050652"/>
    </source>
</evidence>
<dbReference type="InterPro" id="IPR004616">
    <property type="entry name" value="Leu/Phe-tRNA_Trfase"/>
</dbReference>
<name>A0A8J6TX06_9GAMM</name>
<comment type="caution">
    <text evidence="16">The sequence shown here is derived from an EMBL/GenBank/DDBJ whole genome shotgun (WGS) entry which is preliminary data.</text>
</comment>
<evidence type="ECO:0000256" key="9">
    <source>
        <dbReference type="ARBA" id="ARBA00061535"/>
    </source>
</evidence>
<dbReference type="FunFam" id="3.40.630.70:FF:000001">
    <property type="entry name" value="Leucyl/phenylalanyl-tRNA--protein transferase"/>
    <property type="match status" value="1"/>
</dbReference>
<evidence type="ECO:0000256" key="1">
    <source>
        <dbReference type="ARBA" id="ARBA00004496"/>
    </source>
</evidence>
<organism evidence="16 17">
    <name type="scientific">Candidatus Thiopontia autotrophica</name>
    <dbReference type="NCBI Taxonomy" id="2841688"/>
    <lineage>
        <taxon>Bacteria</taxon>
        <taxon>Pseudomonadati</taxon>
        <taxon>Pseudomonadota</taxon>
        <taxon>Gammaproteobacteria</taxon>
        <taxon>Candidatus Thiopontia</taxon>
    </lineage>
</organism>
<dbReference type="HAMAP" id="MF_00688">
    <property type="entry name" value="Leu_Phe_trans"/>
    <property type="match status" value="1"/>
</dbReference>
<keyword evidence="4 15" id="KW-0012">Acyltransferase</keyword>
<evidence type="ECO:0000256" key="4">
    <source>
        <dbReference type="ARBA" id="ARBA00023315"/>
    </source>
</evidence>
<dbReference type="InterPro" id="IPR016181">
    <property type="entry name" value="Acyl_CoA_acyltransferase"/>
</dbReference>
<comment type="similarity">
    <text evidence="9 15">Belongs to the L/F-transferase family.</text>
</comment>
<sequence length="224" mass="25147">MGPFRLGDNPGSPFPPIHLAQQEPNGLLAIGGDLTPERLLTAYRSGIFPWYSEGEPILWWSPAPRAVLFPSELHISRSLKRRIRQQPFRITLDQNFAAVIHNCAAPRSSDSGTWITSEMAEAYIRLHELGHAHSVECWDRDNTLVGGLYGVLAGKLFCGESMFSRANDASKIALVSLLEDFADEIEIELIDIQMMTPHLQQMGAREIPRTEYQELLAEHCLHTD</sequence>
<evidence type="ECO:0000256" key="10">
    <source>
        <dbReference type="ARBA" id="ARBA00066767"/>
    </source>
</evidence>
<dbReference type="Gene3D" id="3.40.630.70">
    <property type="entry name" value="Leucyl/phenylalanyl-tRNA-protein transferase, C-terminal domain"/>
    <property type="match status" value="1"/>
</dbReference>
<gene>
    <name evidence="15" type="primary">aat</name>
    <name evidence="16" type="ORF">H8D24_00775</name>
</gene>
<evidence type="ECO:0000256" key="2">
    <source>
        <dbReference type="ARBA" id="ARBA00022490"/>
    </source>
</evidence>
<comment type="function">
    <text evidence="8 15">Functions in the N-end rule pathway of protein degradation where it conjugates Leu, Phe and, less efficiently, Met from aminoacyl-tRNAs to the N-termini of proteins containing an N-terminal arginine or lysine.</text>
</comment>
<comment type="subcellular location">
    <subcellularLocation>
        <location evidence="1 15">Cytoplasm</location>
    </subcellularLocation>
</comment>
<dbReference type="NCBIfam" id="TIGR00667">
    <property type="entry name" value="aat"/>
    <property type="match status" value="1"/>
</dbReference>
<keyword evidence="2 15" id="KW-0963">Cytoplasm</keyword>
<comment type="catalytic activity">
    <reaction evidence="5 15">
        <text>L-phenylalanyl-tRNA(Phe) + an N-terminal L-alpha-aminoacyl-[protein] = an N-terminal L-phenylalanyl-L-alpha-aminoacyl-[protein] + tRNA(Phe)</text>
        <dbReference type="Rhea" id="RHEA:43632"/>
        <dbReference type="Rhea" id="RHEA-COMP:9668"/>
        <dbReference type="Rhea" id="RHEA-COMP:9699"/>
        <dbReference type="Rhea" id="RHEA-COMP:10636"/>
        <dbReference type="Rhea" id="RHEA-COMP:10637"/>
        <dbReference type="ChEBI" id="CHEBI:78442"/>
        <dbReference type="ChEBI" id="CHEBI:78531"/>
        <dbReference type="ChEBI" id="CHEBI:78597"/>
        <dbReference type="ChEBI" id="CHEBI:83561"/>
        <dbReference type="EC" id="2.3.2.6"/>
    </reaction>
</comment>
<dbReference type="SUPFAM" id="SSF55729">
    <property type="entry name" value="Acyl-CoA N-acyltransferases (Nat)"/>
    <property type="match status" value="1"/>
</dbReference>
<evidence type="ECO:0000256" key="3">
    <source>
        <dbReference type="ARBA" id="ARBA00022679"/>
    </source>
</evidence>
<protein>
    <recommendedName>
        <fullName evidence="11 15">Leucyl/phenylalanyl-tRNA--protein transferase</fullName>
        <ecNumber evidence="10 15">2.3.2.6</ecNumber>
    </recommendedName>
    <alternativeName>
        <fullName evidence="12 15">L/F-transferase</fullName>
    </alternativeName>
    <alternativeName>
        <fullName evidence="13 15">Leucyltransferase</fullName>
    </alternativeName>
    <alternativeName>
        <fullName evidence="14 15">Phenyalanyltransferase</fullName>
    </alternativeName>
</protein>
<dbReference type="EMBL" id="JACNFK010000012">
    <property type="protein sequence ID" value="MBC8518927.1"/>
    <property type="molecule type" value="Genomic_DNA"/>
</dbReference>
<dbReference type="GO" id="GO:0008914">
    <property type="term" value="F:leucyl-tRNA--protein transferase activity"/>
    <property type="evidence" value="ECO:0007669"/>
    <property type="project" value="UniProtKB-UniRule"/>
</dbReference>
<reference evidence="16 17" key="1">
    <citation type="submission" date="2020-08" db="EMBL/GenBank/DDBJ databases">
        <title>Bridging the membrane lipid divide: bacteria of the FCB group superphylum have the potential to synthesize archaeal ether lipids.</title>
        <authorList>
            <person name="Villanueva L."/>
            <person name="Von Meijenfeldt F.A.B."/>
            <person name="Westbye A.B."/>
            <person name="Yadav S."/>
            <person name="Hopmans E.C."/>
            <person name="Dutilh B.E."/>
            <person name="Sinninghe Damste J.S."/>
        </authorList>
    </citation>
    <scope>NUCLEOTIDE SEQUENCE [LARGE SCALE GENOMIC DNA]</scope>
    <source>
        <strain evidence="16">NIOZ-UU100</strain>
    </source>
</reference>
<dbReference type="FunFam" id="3.30.70.3550:FF:000001">
    <property type="entry name" value="Leucyl/phenylalanyl-tRNA--protein transferase"/>
    <property type="match status" value="1"/>
</dbReference>
<keyword evidence="3 15" id="KW-0808">Transferase</keyword>
<evidence type="ECO:0000256" key="12">
    <source>
        <dbReference type="ARBA" id="ARBA00077136"/>
    </source>
</evidence>
<comment type="catalytic activity">
    <reaction evidence="6 15">
        <text>N-terminal L-arginyl-[protein] + L-leucyl-tRNA(Leu) = N-terminal L-leucyl-L-arginyl-[protein] + tRNA(Leu) + H(+)</text>
        <dbReference type="Rhea" id="RHEA:50416"/>
        <dbReference type="Rhea" id="RHEA-COMP:9613"/>
        <dbReference type="Rhea" id="RHEA-COMP:9622"/>
        <dbReference type="Rhea" id="RHEA-COMP:12672"/>
        <dbReference type="Rhea" id="RHEA-COMP:12673"/>
        <dbReference type="ChEBI" id="CHEBI:15378"/>
        <dbReference type="ChEBI" id="CHEBI:64719"/>
        <dbReference type="ChEBI" id="CHEBI:78442"/>
        <dbReference type="ChEBI" id="CHEBI:78494"/>
        <dbReference type="ChEBI" id="CHEBI:133044"/>
        <dbReference type="EC" id="2.3.2.6"/>
    </reaction>
</comment>
<accession>A0A8J6TX06</accession>
<comment type="catalytic activity">
    <reaction evidence="7 15">
        <text>N-terminal L-lysyl-[protein] + L-leucyl-tRNA(Leu) = N-terminal L-leucyl-L-lysyl-[protein] + tRNA(Leu) + H(+)</text>
        <dbReference type="Rhea" id="RHEA:12340"/>
        <dbReference type="Rhea" id="RHEA-COMP:9613"/>
        <dbReference type="Rhea" id="RHEA-COMP:9622"/>
        <dbReference type="Rhea" id="RHEA-COMP:12670"/>
        <dbReference type="Rhea" id="RHEA-COMP:12671"/>
        <dbReference type="ChEBI" id="CHEBI:15378"/>
        <dbReference type="ChEBI" id="CHEBI:65249"/>
        <dbReference type="ChEBI" id="CHEBI:78442"/>
        <dbReference type="ChEBI" id="CHEBI:78494"/>
        <dbReference type="ChEBI" id="CHEBI:133043"/>
        <dbReference type="EC" id="2.3.2.6"/>
    </reaction>
</comment>
<dbReference type="GO" id="GO:0030163">
    <property type="term" value="P:protein catabolic process"/>
    <property type="evidence" value="ECO:0007669"/>
    <property type="project" value="UniProtKB-UniRule"/>
</dbReference>
<dbReference type="EC" id="2.3.2.6" evidence="10 15"/>